<dbReference type="InterPro" id="IPR051011">
    <property type="entry name" value="Metal_resp_trans_reg"/>
</dbReference>
<evidence type="ECO:0000259" key="5">
    <source>
        <dbReference type="PROSITE" id="PS50987"/>
    </source>
</evidence>
<dbReference type="SMART" id="SM00418">
    <property type="entry name" value="HTH_ARSR"/>
    <property type="match status" value="1"/>
</dbReference>
<evidence type="ECO:0000313" key="7">
    <source>
        <dbReference type="Proteomes" id="UP000465609"/>
    </source>
</evidence>
<dbReference type="NCBIfam" id="NF033788">
    <property type="entry name" value="HTH_metalloreg"/>
    <property type="match status" value="1"/>
</dbReference>
<gene>
    <name evidence="6" type="ORF">MAUB_40860</name>
</gene>
<keyword evidence="2" id="KW-0238">DNA-binding</keyword>
<evidence type="ECO:0000256" key="1">
    <source>
        <dbReference type="ARBA" id="ARBA00023015"/>
    </source>
</evidence>
<dbReference type="Proteomes" id="UP000465609">
    <property type="component" value="Chromosome"/>
</dbReference>
<sequence length="149" mass="16721">MLTTAPRVVVRRTVYYLRMNADNQVPAPLADDQVRLVVEVFRMLADPTRVHLLWALSGSELSVNELAERVGKPAPSVSQHLAKLRMARLVQTRRSGTSIFYSLENEHVHQLVVDAVHNAEHAGPGVPAHHRQDPDVRSLDAGTRKVQRR</sequence>
<protein>
    <submittedName>
        <fullName evidence="6">Transcriptional regulator, ArsR family protein</fullName>
    </submittedName>
</protein>
<dbReference type="InterPro" id="IPR011991">
    <property type="entry name" value="ArsR-like_HTH"/>
</dbReference>
<dbReference type="PANTHER" id="PTHR43132">
    <property type="entry name" value="ARSENICAL RESISTANCE OPERON REPRESSOR ARSR-RELATED"/>
    <property type="match status" value="1"/>
</dbReference>
<evidence type="ECO:0000256" key="3">
    <source>
        <dbReference type="ARBA" id="ARBA00023163"/>
    </source>
</evidence>
<proteinExistence type="predicted"/>
<dbReference type="PROSITE" id="PS50987">
    <property type="entry name" value="HTH_ARSR_2"/>
    <property type="match status" value="1"/>
</dbReference>
<dbReference type="Pfam" id="PF01022">
    <property type="entry name" value="HTH_5"/>
    <property type="match status" value="1"/>
</dbReference>
<dbReference type="CDD" id="cd00090">
    <property type="entry name" value="HTH_ARSR"/>
    <property type="match status" value="1"/>
</dbReference>
<keyword evidence="7" id="KW-1185">Reference proteome</keyword>
<dbReference type="InterPro" id="IPR001845">
    <property type="entry name" value="HTH_ArsR_DNA-bd_dom"/>
</dbReference>
<organism evidence="6 7">
    <name type="scientific">Mycolicibacterium aubagnense</name>
    <dbReference type="NCBI Taxonomy" id="319707"/>
    <lineage>
        <taxon>Bacteria</taxon>
        <taxon>Bacillati</taxon>
        <taxon>Actinomycetota</taxon>
        <taxon>Actinomycetes</taxon>
        <taxon>Mycobacteriales</taxon>
        <taxon>Mycobacteriaceae</taxon>
        <taxon>Mycolicibacterium</taxon>
    </lineage>
</organism>
<keyword evidence="1" id="KW-0805">Transcription regulation</keyword>
<reference evidence="6 7" key="1">
    <citation type="journal article" date="2019" name="Emerg. Microbes Infect.">
        <title>Comprehensive subspecies identification of 175 nontuberculous mycobacteria species based on 7547 genomic profiles.</title>
        <authorList>
            <person name="Matsumoto Y."/>
            <person name="Kinjo T."/>
            <person name="Motooka D."/>
            <person name="Nabeya D."/>
            <person name="Jung N."/>
            <person name="Uechi K."/>
            <person name="Horii T."/>
            <person name="Iida T."/>
            <person name="Fujita J."/>
            <person name="Nakamura S."/>
        </authorList>
    </citation>
    <scope>NUCLEOTIDE SEQUENCE [LARGE SCALE GENOMIC DNA]</scope>
    <source>
        <strain evidence="6 7">JCM 15296</strain>
    </source>
</reference>
<accession>A0ABN5YWP8</accession>
<name>A0ABN5YWP8_9MYCO</name>
<evidence type="ECO:0000313" key="6">
    <source>
        <dbReference type="EMBL" id="BBX86213.1"/>
    </source>
</evidence>
<dbReference type="SUPFAM" id="SSF46785">
    <property type="entry name" value="Winged helix' DNA-binding domain"/>
    <property type="match status" value="1"/>
</dbReference>
<dbReference type="PRINTS" id="PR00778">
    <property type="entry name" value="HTHARSR"/>
</dbReference>
<dbReference type="EMBL" id="AP022577">
    <property type="protein sequence ID" value="BBX86213.1"/>
    <property type="molecule type" value="Genomic_DNA"/>
</dbReference>
<dbReference type="InterPro" id="IPR036390">
    <property type="entry name" value="WH_DNA-bd_sf"/>
</dbReference>
<evidence type="ECO:0000256" key="4">
    <source>
        <dbReference type="SAM" id="MobiDB-lite"/>
    </source>
</evidence>
<dbReference type="InterPro" id="IPR036388">
    <property type="entry name" value="WH-like_DNA-bd_sf"/>
</dbReference>
<dbReference type="Gene3D" id="1.10.10.10">
    <property type="entry name" value="Winged helix-like DNA-binding domain superfamily/Winged helix DNA-binding domain"/>
    <property type="match status" value="1"/>
</dbReference>
<evidence type="ECO:0000256" key="2">
    <source>
        <dbReference type="ARBA" id="ARBA00023125"/>
    </source>
</evidence>
<feature type="domain" description="HTH arsR-type" evidence="5">
    <location>
        <begin position="29"/>
        <end position="123"/>
    </location>
</feature>
<feature type="region of interest" description="Disordered" evidence="4">
    <location>
        <begin position="121"/>
        <end position="149"/>
    </location>
</feature>
<dbReference type="PANTHER" id="PTHR43132:SF8">
    <property type="entry name" value="HTH-TYPE TRANSCRIPTIONAL REGULATOR KMTR"/>
    <property type="match status" value="1"/>
</dbReference>
<keyword evidence="3" id="KW-0804">Transcription</keyword>